<evidence type="ECO:0000256" key="4">
    <source>
        <dbReference type="ARBA" id="ARBA00013068"/>
    </source>
</evidence>
<dbReference type="EMBL" id="OZ034688">
    <property type="protein sequence ID" value="CAL1329304.1"/>
    <property type="molecule type" value="Genomic_DNA"/>
</dbReference>
<reference evidence="10" key="1">
    <citation type="submission" date="2024-04" db="EMBL/GenBank/DDBJ databases">
        <authorList>
            <person name="Manzano-Marin A."/>
            <person name="Manzano-Marin A."/>
            <person name="Alejandro Manzano Marin A."/>
        </authorList>
    </citation>
    <scope>NUCLEOTIDE SEQUENCE [LARGE SCALE GENOMIC DNA]</scope>
    <source>
        <strain evidence="10">TABTEA</strain>
    </source>
</reference>
<dbReference type="Proteomes" id="UP001497533">
    <property type="component" value="Chromosome"/>
</dbReference>
<dbReference type="PIRSF" id="PIRSF001359">
    <property type="entry name" value="F_bP_aldolase_II"/>
    <property type="match status" value="1"/>
</dbReference>
<dbReference type="NCBIfam" id="TIGR00167">
    <property type="entry name" value="cbbA"/>
    <property type="match status" value="1"/>
</dbReference>
<evidence type="ECO:0000256" key="5">
    <source>
        <dbReference type="ARBA" id="ARBA00022723"/>
    </source>
</evidence>
<keyword evidence="8 9" id="KW-0456">Lyase</keyword>
<evidence type="ECO:0000256" key="2">
    <source>
        <dbReference type="ARBA" id="ARBA00004714"/>
    </source>
</evidence>
<evidence type="ECO:0000256" key="1">
    <source>
        <dbReference type="ARBA" id="ARBA00000441"/>
    </source>
</evidence>
<dbReference type="EC" id="4.1.2.13" evidence="4 9"/>
<dbReference type="NCBIfam" id="TIGR01520">
    <property type="entry name" value="FruBisAldo_II_A"/>
    <property type="match status" value="1"/>
</dbReference>
<comment type="function">
    <text evidence="9">Catalyzes the aldol condensation of dihydroxyacetone phosphate (DHAP or glycerone-phosphate) with glyceraldehyde 3-phosphate (G3P) to form fructose 1,6-bisphosphate (FBP) in gluconeogenesis and the reverse reaction in glycolysis.</text>
</comment>
<dbReference type="InterPro" id="IPR013785">
    <property type="entry name" value="Aldolase_TIM"/>
</dbReference>
<dbReference type="PANTHER" id="PTHR30559:SF0">
    <property type="entry name" value="FRUCTOSE-BISPHOSPHATE ALDOLASE"/>
    <property type="match status" value="1"/>
</dbReference>
<keyword evidence="7 9" id="KW-0324">Glycolysis</keyword>
<dbReference type="SUPFAM" id="SSF51569">
    <property type="entry name" value="Aldolase"/>
    <property type="match status" value="1"/>
</dbReference>
<comment type="catalytic activity">
    <reaction evidence="1 9">
        <text>beta-D-fructose 1,6-bisphosphate = D-glyceraldehyde 3-phosphate + dihydroxyacetone phosphate</text>
        <dbReference type="Rhea" id="RHEA:14729"/>
        <dbReference type="ChEBI" id="CHEBI:32966"/>
        <dbReference type="ChEBI" id="CHEBI:57642"/>
        <dbReference type="ChEBI" id="CHEBI:59776"/>
        <dbReference type="EC" id="4.1.2.13"/>
    </reaction>
</comment>
<comment type="pathway">
    <text evidence="2 9">Carbohydrate degradation; glycolysis; D-glyceraldehyde 3-phosphate and glycerone phosphate from D-glucose: step 4/4.</text>
</comment>
<dbReference type="InterPro" id="IPR000771">
    <property type="entry name" value="FBA_II"/>
</dbReference>
<evidence type="ECO:0000256" key="3">
    <source>
        <dbReference type="ARBA" id="ARBA00005812"/>
    </source>
</evidence>
<dbReference type="RefSeq" id="WP_341764773.1">
    <property type="nucleotide sequence ID" value="NZ_OZ034688.1"/>
</dbReference>
<gene>
    <name evidence="10" type="primary">fbaA</name>
    <name evidence="10" type="ORF">PRHACTZTBTEA_384</name>
</gene>
<comment type="similarity">
    <text evidence="3 9">Belongs to the class II fructose-bisphosphate aldolase family.</text>
</comment>
<keyword evidence="5 9" id="KW-0479">Metal-binding</keyword>
<evidence type="ECO:0000313" key="11">
    <source>
        <dbReference type="Proteomes" id="UP001497533"/>
    </source>
</evidence>
<evidence type="ECO:0000256" key="8">
    <source>
        <dbReference type="ARBA" id="ARBA00023239"/>
    </source>
</evidence>
<protein>
    <recommendedName>
        <fullName evidence="4 9">Fructose-bisphosphate aldolase</fullName>
        <shortName evidence="9">FBP aldolase</shortName>
        <ecNumber evidence="4 9">4.1.2.13</ecNumber>
    </recommendedName>
</protein>
<name>A0ABP1CE02_9GAMM</name>
<sequence length="358" mass="40597">MSKILNFIKPGVVTGYDIQKIFLFAKENNFAIPAINCVNTDSINATLEAASEMRAPVIIQFSNGGSNFIAGQGLKTKDQKSAISGAISGANHIHQMAKHYCIPVIIHTDHCPYELLPWIDGLLSADEKYYAKNGKTLFSSYMIDLSKNNLYQNIEICSKYLMRMSKINMTLEIELGCTGGEEDGINNNIINNSELYTQPKDVLYAYEKLHTISNNFIIAASFGNVHGVYKPGNIKLKPKILFDSQKYISKKFNLPKNSLNFVFHGGSGSSDKEIMEAISYGVIKINIDTDTQWAFWHGTLKYYKQNSEYLQKQLGTTKDLYHPNKKYYDPRVWLRKSQESMISCLKEIFHKFNCKNVL</sequence>
<dbReference type="InterPro" id="IPR006411">
    <property type="entry name" value="Fruct_bisP_bact"/>
</dbReference>
<comment type="cofactor">
    <cofactor evidence="9">
        <name>Zn(2+)</name>
        <dbReference type="ChEBI" id="CHEBI:29105"/>
    </cofactor>
    <text evidence="9">Binds 2 Zn(2+) ions per subunit. One is catalytic and the other provides a structural contribution.</text>
</comment>
<keyword evidence="11" id="KW-1185">Reference proteome</keyword>
<dbReference type="CDD" id="cd00946">
    <property type="entry name" value="FBP_aldolase_IIA"/>
    <property type="match status" value="1"/>
</dbReference>
<dbReference type="Gene3D" id="3.20.20.70">
    <property type="entry name" value="Aldolase class I"/>
    <property type="match status" value="1"/>
</dbReference>
<evidence type="ECO:0000256" key="7">
    <source>
        <dbReference type="ARBA" id="ARBA00023152"/>
    </source>
</evidence>
<dbReference type="GO" id="GO:0004332">
    <property type="term" value="F:fructose-bisphosphate aldolase activity"/>
    <property type="evidence" value="ECO:0007669"/>
    <property type="project" value="UniProtKB-EC"/>
</dbReference>
<proteinExistence type="inferred from homology"/>
<keyword evidence="6 9" id="KW-0862">Zinc</keyword>
<dbReference type="PROSITE" id="PS00806">
    <property type="entry name" value="ALDOLASE_CLASS_II_2"/>
    <property type="match status" value="1"/>
</dbReference>
<evidence type="ECO:0000256" key="9">
    <source>
        <dbReference type="RuleBase" id="RU366023"/>
    </source>
</evidence>
<dbReference type="Pfam" id="PF01116">
    <property type="entry name" value="F_bP_aldolase"/>
    <property type="match status" value="1"/>
</dbReference>
<evidence type="ECO:0000256" key="6">
    <source>
        <dbReference type="ARBA" id="ARBA00022833"/>
    </source>
</evidence>
<dbReference type="PANTHER" id="PTHR30559">
    <property type="entry name" value="FRUCTOSE-BISPHOSPHATE ALDOLASE CLASS 2"/>
    <property type="match status" value="1"/>
</dbReference>
<evidence type="ECO:0000313" key="10">
    <source>
        <dbReference type="EMBL" id="CAL1329304.1"/>
    </source>
</evidence>
<dbReference type="PROSITE" id="PS00602">
    <property type="entry name" value="ALDOLASE_CLASS_II_1"/>
    <property type="match status" value="1"/>
</dbReference>
<accession>A0ABP1CE02</accession>
<dbReference type="NCBIfam" id="NF006628">
    <property type="entry name" value="PRK09197.1"/>
    <property type="match status" value="1"/>
</dbReference>
<organism evidence="10 11">
    <name type="scientific">Candidatus Providencia siddallii</name>
    <dbReference type="NCBI Taxonomy" id="1715285"/>
    <lineage>
        <taxon>Bacteria</taxon>
        <taxon>Pseudomonadati</taxon>
        <taxon>Pseudomonadota</taxon>
        <taxon>Gammaproteobacteria</taxon>
        <taxon>Enterobacterales</taxon>
        <taxon>Morganellaceae</taxon>
        <taxon>Providencia</taxon>
    </lineage>
</organism>